<evidence type="ECO:0000256" key="5">
    <source>
        <dbReference type="ARBA" id="ARBA00022737"/>
    </source>
</evidence>
<dbReference type="GO" id="GO:0006915">
    <property type="term" value="P:apoptotic process"/>
    <property type="evidence" value="ECO:0007669"/>
    <property type="project" value="UniProtKB-KW"/>
</dbReference>
<feature type="disulfide bond" evidence="8">
    <location>
        <begin position="79"/>
        <end position="94"/>
    </location>
</feature>
<dbReference type="InterPro" id="IPR001368">
    <property type="entry name" value="TNFR/NGFR_Cys_rich_reg"/>
</dbReference>
<dbReference type="AlphaFoldDB" id="A0AAV6PIE3"/>
<dbReference type="InterPro" id="IPR048522">
    <property type="entry name" value="Death_3_fish"/>
</dbReference>
<keyword evidence="4" id="KW-0732">Signal</keyword>
<comment type="subcellular location">
    <subcellularLocation>
        <location evidence="1">Secreted</location>
    </subcellularLocation>
</comment>
<protein>
    <submittedName>
        <fullName evidence="10">Tumor necrosis factor receptor superfamily member 6B-like isoform X1</fullName>
    </submittedName>
</protein>
<feature type="domain" description="TNFR-Cys" evidence="9">
    <location>
        <begin position="78"/>
        <end position="118"/>
    </location>
</feature>
<keyword evidence="6 8" id="KW-1015">Disulfide bond</keyword>
<organism evidence="10 11">
    <name type="scientific">Solea senegalensis</name>
    <name type="common">Senegalese sole</name>
    <dbReference type="NCBI Taxonomy" id="28829"/>
    <lineage>
        <taxon>Eukaryota</taxon>
        <taxon>Metazoa</taxon>
        <taxon>Chordata</taxon>
        <taxon>Craniata</taxon>
        <taxon>Vertebrata</taxon>
        <taxon>Euteleostomi</taxon>
        <taxon>Actinopterygii</taxon>
        <taxon>Neopterygii</taxon>
        <taxon>Teleostei</taxon>
        <taxon>Neoteleostei</taxon>
        <taxon>Acanthomorphata</taxon>
        <taxon>Carangaria</taxon>
        <taxon>Pleuronectiformes</taxon>
        <taxon>Pleuronectoidei</taxon>
        <taxon>Soleidae</taxon>
        <taxon>Solea</taxon>
    </lineage>
</organism>
<evidence type="ECO:0000256" key="6">
    <source>
        <dbReference type="ARBA" id="ARBA00023157"/>
    </source>
</evidence>
<dbReference type="GO" id="GO:0005576">
    <property type="term" value="C:extracellular region"/>
    <property type="evidence" value="ECO:0007669"/>
    <property type="project" value="UniProtKB-SubCell"/>
</dbReference>
<reference evidence="10 11" key="1">
    <citation type="journal article" date="2021" name="Sci. Rep.">
        <title>Chromosome anchoring in Senegalese sole (Solea senegalensis) reveals sex-associated markers and genome rearrangements in flatfish.</title>
        <authorList>
            <person name="Guerrero-Cozar I."/>
            <person name="Gomez-Garrido J."/>
            <person name="Berbel C."/>
            <person name="Martinez-Blanch J.F."/>
            <person name="Alioto T."/>
            <person name="Claros M.G."/>
            <person name="Gagnaire P.A."/>
            <person name="Manchado M."/>
        </authorList>
    </citation>
    <scope>NUCLEOTIDE SEQUENCE [LARGE SCALE GENOMIC DNA]</scope>
    <source>
        <strain evidence="10">Sse05_10M</strain>
    </source>
</reference>
<keyword evidence="2" id="KW-0964">Secreted</keyword>
<dbReference type="InterPro" id="IPR052459">
    <property type="entry name" value="TNFRSF_decoy_receptor"/>
</dbReference>
<name>A0AAV6PIE3_SOLSE</name>
<keyword evidence="7" id="KW-0325">Glycoprotein</keyword>
<sequence length="317" mass="34492">MVSVSHQDLDQDQDTPLPLLTLALLAGLVSLTDSATAPLLTFRLNDPVSGRVLECDRCPPGTHLGAHCTPVRRSVCVQCPTGSFTERWNYIDRCLRCGVCAQNQVVRQECNATNNCQCECKQGFYYVTDMDMCLQHRDCPPGEGALTAGTPDKDTECHVCPDGTFSDVFSAHLNCSQHKGCDAAGLSLLLAGATWHDSVCVRCGELADEAVYLREILPAFFLHHRATGRRLRRIVNHLPSEDGRKQGGASGLSNSELQAQLSAWIASATAPRLQKLPEIVKKAGMISAGERLQNKFSRTDKNLREVCGIGNEIGPSD</sequence>
<feature type="disulfide bond" evidence="8">
    <location>
        <begin position="97"/>
        <end position="110"/>
    </location>
</feature>
<dbReference type="EMBL" id="JAGKHQ010001158">
    <property type="protein sequence ID" value="KAG7460454.1"/>
    <property type="molecule type" value="Genomic_DNA"/>
</dbReference>
<keyword evidence="5" id="KW-0677">Repeat</keyword>
<evidence type="ECO:0000259" key="9">
    <source>
        <dbReference type="PROSITE" id="PS50050"/>
    </source>
</evidence>
<comment type="caution">
    <text evidence="10">The sequence shown here is derived from an EMBL/GenBank/DDBJ whole genome shotgun (WGS) entry which is preliminary data.</text>
</comment>
<accession>A0AAV6PIE3</accession>
<proteinExistence type="predicted"/>
<dbReference type="PANTHER" id="PTHR23097:SF116">
    <property type="entry name" value="TUMOR NECROSIS FACTOR RECEPTOR SUPERFAMILY MEMBER 6B"/>
    <property type="match status" value="1"/>
</dbReference>
<dbReference type="Pfam" id="PF00020">
    <property type="entry name" value="TNFR_c6"/>
    <property type="match status" value="2"/>
</dbReference>
<dbReference type="PROSITE" id="PS50050">
    <property type="entry name" value="TNFR_NGFR_2"/>
    <property type="match status" value="1"/>
</dbReference>
<feature type="repeat" description="TNFR-Cys" evidence="8">
    <location>
        <begin position="78"/>
        <end position="118"/>
    </location>
</feature>
<evidence type="ECO:0000313" key="10">
    <source>
        <dbReference type="EMBL" id="KAG7460454.1"/>
    </source>
</evidence>
<evidence type="ECO:0000256" key="3">
    <source>
        <dbReference type="ARBA" id="ARBA00022703"/>
    </source>
</evidence>
<dbReference type="PANTHER" id="PTHR23097">
    <property type="entry name" value="TUMOR NECROSIS FACTOR RECEPTOR SUPERFAMILY MEMBER"/>
    <property type="match status" value="1"/>
</dbReference>
<evidence type="ECO:0000256" key="2">
    <source>
        <dbReference type="ARBA" id="ARBA00022525"/>
    </source>
</evidence>
<dbReference type="Pfam" id="PF21733">
    <property type="entry name" value="Death_3"/>
    <property type="match status" value="1"/>
</dbReference>
<keyword evidence="3" id="KW-0053">Apoptosis</keyword>
<keyword evidence="11" id="KW-1185">Reference proteome</keyword>
<keyword evidence="10" id="KW-0675">Receptor</keyword>
<feature type="disulfide bond" evidence="8">
    <location>
        <begin position="100"/>
        <end position="118"/>
    </location>
</feature>
<evidence type="ECO:0000256" key="8">
    <source>
        <dbReference type="PROSITE-ProRule" id="PRU00206"/>
    </source>
</evidence>
<evidence type="ECO:0000313" key="11">
    <source>
        <dbReference type="Proteomes" id="UP000693946"/>
    </source>
</evidence>
<dbReference type="Proteomes" id="UP000693946">
    <property type="component" value="Unassembled WGS sequence"/>
</dbReference>
<evidence type="ECO:0000256" key="4">
    <source>
        <dbReference type="ARBA" id="ARBA00022729"/>
    </source>
</evidence>
<gene>
    <name evidence="10" type="ORF">JOB18_037777</name>
</gene>
<dbReference type="SMART" id="SM00208">
    <property type="entry name" value="TNFR"/>
    <property type="match status" value="3"/>
</dbReference>
<evidence type="ECO:0000256" key="7">
    <source>
        <dbReference type="ARBA" id="ARBA00023180"/>
    </source>
</evidence>
<evidence type="ECO:0000256" key="1">
    <source>
        <dbReference type="ARBA" id="ARBA00004613"/>
    </source>
</evidence>